<keyword evidence="1" id="KW-1185">Reference proteome</keyword>
<sequence length="345" mass="39388">MTPELKSEPVEYVAVPENPGITHKKRDLLSVFLDSSSDEEGEQAAAHFSNSIKQEPSTSGLNVVSRPNGFTFQPPTKPEYQDVDVDALTNVFSEMVVSRHAILLANQWEPVRYEKGAALERIEGCVANMLVSAYTSNETNTNKEDANLVEDQLEQLMDRMVGWKISEKTTPQIDDIGNMVAQNKPKYLHISRRISRTAQIDEHARISMNNNLRAFIDHLKKTHPHEQLLIARLDAKEREKPLTEAERNAKIKAFAERETRKYMLNAGEEVVDKSLVVFDYSLLDKAQEKEKAEELPEFSYQHQQVGEVRPFEDEPMHYVSQKTPPVVRQPLRSALKKGRSFEINF</sequence>
<reference evidence="2" key="1">
    <citation type="submission" date="2022-11" db="UniProtKB">
        <authorList>
            <consortium name="WormBaseParasite"/>
        </authorList>
    </citation>
    <scope>IDENTIFICATION</scope>
</reference>
<evidence type="ECO:0000313" key="1">
    <source>
        <dbReference type="Proteomes" id="UP000887574"/>
    </source>
</evidence>
<dbReference type="WBParaSite" id="jg7721">
    <property type="protein sequence ID" value="jg7721"/>
    <property type="gene ID" value="jg7721"/>
</dbReference>
<evidence type="ECO:0000313" key="2">
    <source>
        <dbReference type="WBParaSite" id="jg7721"/>
    </source>
</evidence>
<name>A0A915EM08_9BILA</name>
<accession>A0A915EM08</accession>
<organism evidence="1 2">
    <name type="scientific">Ditylenchus dipsaci</name>
    <dbReference type="NCBI Taxonomy" id="166011"/>
    <lineage>
        <taxon>Eukaryota</taxon>
        <taxon>Metazoa</taxon>
        <taxon>Ecdysozoa</taxon>
        <taxon>Nematoda</taxon>
        <taxon>Chromadorea</taxon>
        <taxon>Rhabditida</taxon>
        <taxon>Tylenchina</taxon>
        <taxon>Tylenchomorpha</taxon>
        <taxon>Sphaerularioidea</taxon>
        <taxon>Anguinidae</taxon>
        <taxon>Anguininae</taxon>
        <taxon>Ditylenchus</taxon>
    </lineage>
</organism>
<dbReference type="AlphaFoldDB" id="A0A915EM08"/>
<protein>
    <submittedName>
        <fullName evidence="2">Uncharacterized protein</fullName>
    </submittedName>
</protein>
<proteinExistence type="predicted"/>
<dbReference type="Proteomes" id="UP000887574">
    <property type="component" value="Unplaced"/>
</dbReference>